<evidence type="ECO:0000256" key="1">
    <source>
        <dbReference type="ARBA" id="ARBA00004651"/>
    </source>
</evidence>
<name>A0A7W4FD00_GLUDI</name>
<feature type="transmembrane region" description="Helical" evidence="9">
    <location>
        <begin position="146"/>
        <end position="172"/>
    </location>
</feature>
<evidence type="ECO:0000313" key="11">
    <source>
        <dbReference type="EMBL" id="MBB2155392.1"/>
    </source>
</evidence>
<feature type="transmembrane region" description="Helical" evidence="9">
    <location>
        <begin position="72"/>
        <end position="98"/>
    </location>
</feature>
<keyword evidence="6 9" id="KW-1133">Transmembrane helix</keyword>
<dbReference type="GO" id="GO:0015774">
    <property type="term" value="P:polysaccharide transport"/>
    <property type="evidence" value="ECO:0007669"/>
    <property type="project" value="UniProtKB-KW"/>
</dbReference>
<evidence type="ECO:0000256" key="9">
    <source>
        <dbReference type="SAM" id="Phobius"/>
    </source>
</evidence>
<keyword evidence="8 9" id="KW-0472">Membrane</keyword>
<feature type="transmembrane region" description="Helical" evidence="9">
    <location>
        <begin position="179"/>
        <end position="198"/>
    </location>
</feature>
<proteinExistence type="inferred from homology"/>
<feature type="transmembrane region" description="Helical" evidence="9">
    <location>
        <begin position="237"/>
        <end position="258"/>
    </location>
</feature>
<gene>
    <name evidence="11" type="ORF">HLH33_03570</name>
</gene>
<evidence type="ECO:0000256" key="7">
    <source>
        <dbReference type="ARBA" id="ARBA00023047"/>
    </source>
</evidence>
<dbReference type="PANTHER" id="PTHR30413:SF10">
    <property type="entry name" value="CAPSULE POLYSACCHARIDE EXPORT INNER-MEMBRANE PROTEIN CTRC"/>
    <property type="match status" value="1"/>
</dbReference>
<dbReference type="RefSeq" id="WP_012227649.1">
    <property type="nucleotide sequence ID" value="NZ_JABEQG010000004.1"/>
</dbReference>
<evidence type="ECO:0000313" key="12">
    <source>
        <dbReference type="Proteomes" id="UP000550787"/>
    </source>
</evidence>
<organism evidence="11 12">
    <name type="scientific">Gluconacetobacter diazotrophicus</name>
    <name type="common">Acetobacter diazotrophicus</name>
    <dbReference type="NCBI Taxonomy" id="33996"/>
    <lineage>
        <taxon>Bacteria</taxon>
        <taxon>Pseudomonadati</taxon>
        <taxon>Pseudomonadota</taxon>
        <taxon>Alphaproteobacteria</taxon>
        <taxon>Acetobacterales</taxon>
        <taxon>Acetobacteraceae</taxon>
        <taxon>Gluconacetobacter</taxon>
    </lineage>
</organism>
<dbReference type="InterPro" id="IPR013525">
    <property type="entry name" value="ABC2_TM"/>
</dbReference>
<evidence type="ECO:0000256" key="3">
    <source>
        <dbReference type="ARBA" id="ARBA00022448"/>
    </source>
</evidence>
<dbReference type="GO" id="GO:0005886">
    <property type="term" value="C:plasma membrane"/>
    <property type="evidence" value="ECO:0007669"/>
    <property type="project" value="UniProtKB-SubCell"/>
</dbReference>
<reference evidence="11 12" key="1">
    <citation type="submission" date="2020-04" db="EMBL/GenBank/DDBJ databases">
        <title>Description of novel Gluconacetobacter.</title>
        <authorList>
            <person name="Sombolestani A."/>
        </authorList>
    </citation>
    <scope>NUCLEOTIDE SEQUENCE [LARGE SCALE GENOMIC DNA]</scope>
    <source>
        <strain evidence="11 12">LMG 7603</strain>
    </source>
</reference>
<dbReference type="GO" id="GO:0140359">
    <property type="term" value="F:ABC-type transporter activity"/>
    <property type="evidence" value="ECO:0007669"/>
    <property type="project" value="InterPro"/>
</dbReference>
<protein>
    <submittedName>
        <fullName evidence="11">ABC transporter permease</fullName>
    </submittedName>
</protein>
<evidence type="ECO:0000256" key="5">
    <source>
        <dbReference type="ARBA" id="ARBA00022692"/>
    </source>
</evidence>
<dbReference type="Pfam" id="PF01061">
    <property type="entry name" value="ABC2_membrane"/>
    <property type="match status" value="1"/>
</dbReference>
<dbReference type="PANTHER" id="PTHR30413">
    <property type="entry name" value="INNER MEMBRANE TRANSPORT PERMEASE"/>
    <property type="match status" value="1"/>
</dbReference>
<accession>A0A7W4FD00</accession>
<dbReference type="GO" id="GO:0015920">
    <property type="term" value="P:lipopolysaccharide transport"/>
    <property type="evidence" value="ECO:0007669"/>
    <property type="project" value="TreeGrafter"/>
</dbReference>
<dbReference type="EMBL" id="JABEQG010000004">
    <property type="protein sequence ID" value="MBB2155392.1"/>
    <property type="molecule type" value="Genomic_DNA"/>
</dbReference>
<feature type="transmembrane region" description="Helical" evidence="9">
    <location>
        <begin position="119"/>
        <end position="140"/>
    </location>
</feature>
<dbReference type="OMA" id="GPLWYFI"/>
<evidence type="ECO:0000259" key="10">
    <source>
        <dbReference type="Pfam" id="PF01061"/>
    </source>
</evidence>
<sequence length="266" mass="30354">MPNNVYLRPALTDIVHSLSQWQISWLLGIGDIKQRYSRSKLGQFWITMSMVVFIVAIGVVYSFLFHQSIHDFLPYVACNYVVWNLISGGVMDSSTAFVQAQDYIRQTKIPRSVFALRVLVRNCIFFLHNFLIIPVVFIVMMHPVSWTVLLAIPGVMFIMGCGFFTCLSIGVICTRFRDLPQIVQSLMQLLMFVTPVMWPESSLAPQVRAMMAYNPFTAIMHMATEPLLGTVPSLQEYMVATLAFLLLMVGGLCIFARFRARIVYWL</sequence>
<keyword evidence="7" id="KW-0762">Sugar transport</keyword>
<keyword evidence="7" id="KW-0625">Polysaccharide transport</keyword>
<evidence type="ECO:0000256" key="8">
    <source>
        <dbReference type="ARBA" id="ARBA00023136"/>
    </source>
</evidence>
<evidence type="ECO:0000256" key="4">
    <source>
        <dbReference type="ARBA" id="ARBA00022475"/>
    </source>
</evidence>
<keyword evidence="3" id="KW-0813">Transport</keyword>
<dbReference type="AlphaFoldDB" id="A0A7W4FD00"/>
<keyword evidence="4" id="KW-1003">Cell membrane</keyword>
<keyword evidence="5 9" id="KW-0812">Transmembrane</keyword>
<feature type="domain" description="ABC-2 type transporter transmembrane" evidence="10">
    <location>
        <begin position="29"/>
        <end position="223"/>
    </location>
</feature>
<comment type="similarity">
    <text evidence="2">Belongs to the ABC-2 integral membrane protein family.</text>
</comment>
<comment type="caution">
    <text evidence="11">The sequence shown here is derived from an EMBL/GenBank/DDBJ whole genome shotgun (WGS) entry which is preliminary data.</text>
</comment>
<comment type="subcellular location">
    <subcellularLocation>
        <location evidence="1">Cell membrane</location>
        <topology evidence="1">Multi-pass membrane protein</topology>
    </subcellularLocation>
</comment>
<evidence type="ECO:0000256" key="6">
    <source>
        <dbReference type="ARBA" id="ARBA00022989"/>
    </source>
</evidence>
<feature type="transmembrane region" description="Helical" evidence="9">
    <location>
        <begin position="44"/>
        <end position="66"/>
    </location>
</feature>
<dbReference type="Proteomes" id="UP000550787">
    <property type="component" value="Unassembled WGS sequence"/>
</dbReference>
<evidence type="ECO:0000256" key="2">
    <source>
        <dbReference type="ARBA" id="ARBA00007783"/>
    </source>
</evidence>